<dbReference type="NCBIfam" id="TIGR03243">
    <property type="entry name" value="arg_catab_AOST"/>
    <property type="match status" value="1"/>
</dbReference>
<sequence>MLVLRPVNQSDLDFVYQLACQSGAMVYTLPSDKSLLREKIDHSIWSFAQQVVSPGEERYLFVLENSATNERVGVAGIHALAGHKQPFYSFRNETLFHSSPSLGVHSRIHALTLTHDLSDHSQLVSFCLAKEVEHRVSPILLTLGRLLFMAAQPNRFSEHWMAVICGLCDQGDSPFWQDVGRRFFQMDYEAVELLNGPQGSSYIAQLMPHYPIYVPLLSQKAQAAIGQVNDSTHLQHQLLSDQGFRSNKYVEIFDAGPIVTAQANSLAIWQFCFKAQIELGDVLIGAKKYLLGFEHVNGFSTAMVHADVSGDRCVIDRETMAQLGLALAQKVTLFAL</sequence>
<evidence type="ECO:0000313" key="4">
    <source>
        <dbReference type="EMBL" id="XDK27109.1"/>
    </source>
</evidence>
<dbReference type="InterPro" id="IPR007041">
    <property type="entry name" value="Arg_succinylTrfase_AstA/AruG"/>
</dbReference>
<dbReference type="GO" id="GO:0006527">
    <property type="term" value="P:L-arginine catabolic process"/>
    <property type="evidence" value="ECO:0007669"/>
    <property type="project" value="InterPro"/>
</dbReference>
<keyword evidence="3 4" id="KW-0012">Acyltransferase</keyword>
<keyword evidence="4" id="KW-0614">Plasmid</keyword>
<dbReference type="AlphaFoldDB" id="A0AB39HGE3"/>
<gene>
    <name evidence="4" type="ORF">AB0763_15200</name>
</gene>
<dbReference type="Pfam" id="PF04958">
    <property type="entry name" value="AstA"/>
    <property type="match status" value="1"/>
</dbReference>
<evidence type="ECO:0000256" key="1">
    <source>
        <dbReference type="ARBA" id="ARBA00022503"/>
    </source>
</evidence>
<dbReference type="EC" id="2.3.1.109" evidence="4"/>
<keyword evidence="1" id="KW-0056">Arginine metabolism</keyword>
<proteinExistence type="predicted"/>
<accession>A0AB39HGE3</accession>
<organism evidence="4">
    <name type="scientific">Vibrio sp. HB236076</name>
    <dbReference type="NCBI Taxonomy" id="3232307"/>
    <lineage>
        <taxon>Bacteria</taxon>
        <taxon>Pseudomonadati</taxon>
        <taxon>Pseudomonadota</taxon>
        <taxon>Gammaproteobacteria</taxon>
        <taxon>Vibrionales</taxon>
        <taxon>Vibrionaceae</taxon>
        <taxon>Vibrio</taxon>
    </lineage>
</organism>
<dbReference type="SUPFAM" id="SSF55729">
    <property type="entry name" value="Acyl-CoA N-acyltransferases (Nat)"/>
    <property type="match status" value="1"/>
</dbReference>
<reference evidence="4" key="1">
    <citation type="submission" date="2024-07" db="EMBL/GenBank/DDBJ databases">
        <title>Genome Analysis of a Potential Novel Vibrio Species Secreting pH- and Thermo-stable Alginate Lyase and its Application in Producing Alginate Oligosaccharides.</title>
        <authorList>
            <person name="Huang H."/>
            <person name="Bao K."/>
        </authorList>
    </citation>
    <scope>NUCLEOTIDE SEQUENCE</scope>
    <source>
        <strain evidence="4">HB236076</strain>
        <plasmid evidence="4">p-HB236076</plasmid>
    </source>
</reference>
<geneLocation type="plasmid" evidence="4">
    <name>p-HB236076</name>
</geneLocation>
<protein>
    <submittedName>
        <fullName evidence="4">Arginine N-succinyltransferase</fullName>
        <ecNumber evidence="4">2.3.1.109</ecNumber>
    </submittedName>
</protein>
<name>A0AB39HGE3_9VIBR</name>
<dbReference type="InterPro" id="IPR016181">
    <property type="entry name" value="Acyl_CoA_acyltransferase"/>
</dbReference>
<evidence type="ECO:0000256" key="3">
    <source>
        <dbReference type="ARBA" id="ARBA00023315"/>
    </source>
</evidence>
<evidence type="ECO:0000256" key="2">
    <source>
        <dbReference type="ARBA" id="ARBA00022679"/>
    </source>
</evidence>
<dbReference type="KEGG" id="vih:AB0763_15200"/>
<dbReference type="EMBL" id="CP162602">
    <property type="protein sequence ID" value="XDK27109.1"/>
    <property type="molecule type" value="Genomic_DNA"/>
</dbReference>
<dbReference type="PANTHER" id="PTHR30420">
    <property type="entry name" value="N-SUCCINYLARGININE DIHYDROLASE"/>
    <property type="match status" value="1"/>
</dbReference>
<keyword evidence="2 4" id="KW-0808">Transferase</keyword>
<dbReference type="Gene3D" id="3.40.630.30">
    <property type="match status" value="1"/>
</dbReference>
<dbReference type="PANTHER" id="PTHR30420:SF1">
    <property type="entry name" value="ARGININE N-SUCCINYLTRANSFERASE"/>
    <property type="match status" value="1"/>
</dbReference>
<dbReference type="GO" id="GO:0008791">
    <property type="term" value="F:arginine N-succinyltransferase activity"/>
    <property type="evidence" value="ECO:0007669"/>
    <property type="project" value="UniProtKB-EC"/>
</dbReference>
<dbReference type="RefSeq" id="WP_306099288.1">
    <property type="nucleotide sequence ID" value="NZ_CP162602.1"/>
</dbReference>